<reference evidence="1 2" key="1">
    <citation type="submission" date="2018-07" db="EMBL/GenBank/DDBJ databases">
        <title>A high quality draft genome assembly of the barn swallow (H. rustica rustica).</title>
        <authorList>
            <person name="Formenti G."/>
            <person name="Chiara M."/>
            <person name="Poveda L."/>
            <person name="Francoijs K.-J."/>
            <person name="Bonisoli-Alquati A."/>
            <person name="Canova L."/>
            <person name="Gianfranceschi L."/>
            <person name="Horner D.S."/>
            <person name="Saino N."/>
        </authorList>
    </citation>
    <scope>NUCLEOTIDE SEQUENCE [LARGE SCALE GENOMIC DNA]</scope>
    <source>
        <strain evidence="1">Chelidonia</strain>
        <tissue evidence="1">Blood</tissue>
    </source>
</reference>
<dbReference type="AlphaFoldDB" id="A0A3M0KKU9"/>
<proteinExistence type="predicted"/>
<sequence length="141" mass="15625">MLALLASAGKRRPWWNIALIKQQQTRRNNYETGISEDTAWSCDRSPVEPVLVLNHPVVVEPFPDAQPPLTQLCAMPSGPVCELYLQGPSCVALDQVDGVALRTAQKSSGMAICKQPQIHPPPVNEGNWKLWGKEVTRENKD</sequence>
<gene>
    <name evidence="1" type="ORF">DUI87_08961</name>
</gene>
<comment type="caution">
    <text evidence="1">The sequence shown here is derived from an EMBL/GenBank/DDBJ whole genome shotgun (WGS) entry which is preliminary data.</text>
</comment>
<evidence type="ECO:0000313" key="2">
    <source>
        <dbReference type="Proteomes" id="UP000269221"/>
    </source>
</evidence>
<dbReference type="EMBL" id="QRBI01000105">
    <property type="protein sequence ID" value="RMC13878.1"/>
    <property type="molecule type" value="Genomic_DNA"/>
</dbReference>
<accession>A0A3M0KKU9</accession>
<protein>
    <submittedName>
        <fullName evidence="1">Uncharacterized protein</fullName>
    </submittedName>
</protein>
<name>A0A3M0KKU9_HIRRU</name>
<evidence type="ECO:0000313" key="1">
    <source>
        <dbReference type="EMBL" id="RMC13878.1"/>
    </source>
</evidence>
<organism evidence="1 2">
    <name type="scientific">Hirundo rustica rustica</name>
    <dbReference type="NCBI Taxonomy" id="333673"/>
    <lineage>
        <taxon>Eukaryota</taxon>
        <taxon>Metazoa</taxon>
        <taxon>Chordata</taxon>
        <taxon>Craniata</taxon>
        <taxon>Vertebrata</taxon>
        <taxon>Euteleostomi</taxon>
        <taxon>Archelosauria</taxon>
        <taxon>Archosauria</taxon>
        <taxon>Dinosauria</taxon>
        <taxon>Saurischia</taxon>
        <taxon>Theropoda</taxon>
        <taxon>Coelurosauria</taxon>
        <taxon>Aves</taxon>
        <taxon>Neognathae</taxon>
        <taxon>Neoaves</taxon>
        <taxon>Telluraves</taxon>
        <taxon>Australaves</taxon>
        <taxon>Passeriformes</taxon>
        <taxon>Sylvioidea</taxon>
        <taxon>Hirundinidae</taxon>
        <taxon>Hirundo</taxon>
    </lineage>
</organism>
<keyword evidence="2" id="KW-1185">Reference proteome</keyword>
<dbReference type="Proteomes" id="UP000269221">
    <property type="component" value="Unassembled WGS sequence"/>
</dbReference>